<dbReference type="PANTHER" id="PTHR38681:SF1">
    <property type="entry name" value="RETROVIRUS-RELATED POL POLYPROTEIN FROM TRANSPOSON 412-LIKE PROTEIN"/>
    <property type="match status" value="1"/>
</dbReference>
<accession>A0A183P687</accession>
<sequence length="1224" mass="141386">LLGIRNAVKADIEYTAAQLVYGTTLRLPGEFMDPSFSSMNMDLTSYTNKLTNAMRSVKPVSTRPQSTDVFVQPDLRCSTHIFVRRDSHRRPFESTYEGPFKVRQREPKYYTVYKNGTNDSISIDRLKAVYLEGNPIYVDFPSVQSNDTTPRLVIPHPTTNTHDDTSTVFENKLKTTRSGRRTYVYHYTTNITENSHKEMILQNISGYVYITPIITKEMNDTMNELYNKTLWYITLNITNTTHNTTNKDQFIDPFIILNGLILFDHKGLIDRIYIPQSKSIMYHIQLNLFKGLLSLLNIHNTFEPGYEIDSSGKCYVTYAILSSNLTTTNNDYDNFIIIDKEKKFCQRLTHSIDIWNENLLKIIQLKEIRQIITRYIYDKITYQIYKIQGYERQIYSMINDTLDSNYGDYDDYNGQYKQFINSTGSWRSCVSLVWNPVFPAYLGAPKCPGMAESGIIELLFDSNYQMIHLGLIYPITKSTKCSLNVNLFNHSNDNNDDNDNHNYHEELIHLRQSIESYRDSLQSDLIGTIQSAEAVLHLIDQLRCLSNTNQSITMLNSVTMLSPPAIDTHLIYRQLNTWKDQLIDILINCGTNVCLTIVFNRLNALTQFIDLNNHHHNEYNKNSIEIVKTKELLYQKLWPSLSHINQLNIEQINQLYQFCEKSINIDQNYVCLMTLVNLNSRIENYEQFDYFKQIIKHIEHLLNLSNHHHNLLLTIGISLSKQLHYPNLTNSLLELLFNDQLPSIIHTLIIQAIGEIHFSKDSNHHSNKKQLMEITTKLIEIFLTIPIHFNNEILINYEIFKLLLSSSPSHLSSIEIIYLLRQLSKQQRWTLIKLCRQLIIHWCKLQILNIDECDCLNGLLSKCQLYLAGSWYGLIGDNQNQQLKLIGKSILLHNELIHINNQLLIDYHSYLVYDSYNGLQLSNFMMNLISKDDEILLFNFNIQANELNNLINLSSRKQQSPSPPSSSSSSAKTPTTTTTTSTSTTTTTGETWVNYDLNYLGISLLPNELFSGGLSNLMKLFLSTTNQFISLLKMIQLPIDQRIQTTISSGWLIQIDHLTIYTMNILNAIETNLWYLTGRNNLRTKIGLINDIKIHLVQFYDKDNTMNMPRSQLYIHKGNAIQGYIDFITNIHINHLPDSICLAMNQGVNTFIVQWYSMNNTTTQYSSSTTIQNPSSSHSSSSSPSSPSSSIYHYISNYTLQPVSYFLGYDNSLQCNKMKAKTIW</sequence>
<feature type="region of interest" description="Disordered" evidence="1">
    <location>
        <begin position="1167"/>
        <end position="1187"/>
    </location>
</feature>
<evidence type="ECO:0000256" key="1">
    <source>
        <dbReference type="SAM" id="MobiDB-lite"/>
    </source>
</evidence>
<feature type="non-terminal residue" evidence="2">
    <location>
        <position position="1"/>
    </location>
</feature>
<keyword evidence="3" id="KW-1185">Reference proteome</keyword>
<name>A0A183P687_9TREM</name>
<evidence type="ECO:0000313" key="3">
    <source>
        <dbReference type="Proteomes" id="UP000269396"/>
    </source>
</evidence>
<feature type="compositionally biased region" description="Low complexity" evidence="1">
    <location>
        <begin position="965"/>
        <end position="986"/>
    </location>
</feature>
<proteinExistence type="predicted"/>
<dbReference type="AlphaFoldDB" id="A0A183P687"/>
<evidence type="ECO:0000313" key="2">
    <source>
        <dbReference type="EMBL" id="VDP51909.1"/>
    </source>
</evidence>
<reference evidence="2 3" key="1">
    <citation type="submission" date="2018-11" db="EMBL/GenBank/DDBJ databases">
        <authorList>
            <consortium name="Pathogen Informatics"/>
        </authorList>
    </citation>
    <scope>NUCLEOTIDE SEQUENCE [LARGE SCALE GENOMIC DNA]</scope>
    <source>
        <strain>Denwood</strain>
        <strain evidence="3">Zambia</strain>
    </source>
</reference>
<dbReference type="STRING" id="31246.A0A183P687"/>
<gene>
    <name evidence="2" type="ORF">SMTD_LOCUS9873</name>
</gene>
<organism evidence="2 3">
    <name type="scientific">Schistosoma mattheei</name>
    <dbReference type="NCBI Taxonomy" id="31246"/>
    <lineage>
        <taxon>Eukaryota</taxon>
        <taxon>Metazoa</taxon>
        <taxon>Spiralia</taxon>
        <taxon>Lophotrochozoa</taxon>
        <taxon>Platyhelminthes</taxon>
        <taxon>Trematoda</taxon>
        <taxon>Digenea</taxon>
        <taxon>Strigeidida</taxon>
        <taxon>Schistosomatoidea</taxon>
        <taxon>Schistosomatidae</taxon>
        <taxon>Schistosoma</taxon>
    </lineage>
</organism>
<dbReference type="EMBL" id="UZAL01030065">
    <property type="protein sequence ID" value="VDP51909.1"/>
    <property type="molecule type" value="Genomic_DNA"/>
</dbReference>
<protein>
    <submittedName>
        <fullName evidence="2">Uncharacterized protein</fullName>
    </submittedName>
</protein>
<dbReference type="PANTHER" id="PTHR38681">
    <property type="entry name" value="RETROVIRUS-RELATED POL POLYPROTEIN FROM TRANSPOSON 412-LIKE PROTEIN-RELATED"/>
    <property type="match status" value="1"/>
</dbReference>
<feature type="region of interest" description="Disordered" evidence="1">
    <location>
        <begin position="955"/>
        <end position="986"/>
    </location>
</feature>
<dbReference type="Proteomes" id="UP000269396">
    <property type="component" value="Unassembled WGS sequence"/>
</dbReference>